<sequence>MSIADVKLVVENPEKTRHHRNRYANKSLKLEDTTYRVHKELLGKSKVLEQLMKETDRTLMKLNHLKIDQENFTPCGLNMALDWMYGNRFEFTPEELPDALAAAFALQMYDMVHAVEEAVLTQLEDPFALAILLYHVDNFTPETKKHLIMAAGMKIAEISTVRPFFGCPPLIFKRVIKAANKEVGYSVRALDIAQAILYWTSENDNNELATLLLNELPAEDLQRDEVDVLREIAIDLGLENLATLILSRYYALNTSSVSQRLDYGELDEEEEIAEEQCALREARDDYRMTAGKNVDATSVQDKSHVTEEPAGVALTPTAEDRRLLQNVMSNMVSVNFGSVPLEKSNNDLHIEITYQGPKEAAKKEAVQLYFNVEVDEPTSKET</sequence>
<dbReference type="AlphaFoldDB" id="A0A016U8J0"/>
<evidence type="ECO:0000259" key="1">
    <source>
        <dbReference type="SMART" id="SM00225"/>
    </source>
</evidence>
<reference evidence="3" key="1">
    <citation type="journal article" date="2015" name="Nat. Genet.">
        <title>The genome and transcriptome of the zoonotic hookworm Ancylostoma ceylanicum identify infection-specific gene families.</title>
        <authorList>
            <person name="Schwarz E.M."/>
            <person name="Hu Y."/>
            <person name="Antoshechkin I."/>
            <person name="Miller M.M."/>
            <person name="Sternberg P.W."/>
            <person name="Aroian R.V."/>
        </authorList>
    </citation>
    <scope>NUCLEOTIDE SEQUENCE</scope>
    <source>
        <strain evidence="3">HY135</strain>
    </source>
</reference>
<dbReference type="SMART" id="SM00225">
    <property type="entry name" value="BTB"/>
    <property type="match status" value="1"/>
</dbReference>
<organism evidence="2 3">
    <name type="scientific">Ancylostoma ceylanicum</name>
    <dbReference type="NCBI Taxonomy" id="53326"/>
    <lineage>
        <taxon>Eukaryota</taxon>
        <taxon>Metazoa</taxon>
        <taxon>Ecdysozoa</taxon>
        <taxon>Nematoda</taxon>
        <taxon>Chromadorea</taxon>
        <taxon>Rhabditida</taxon>
        <taxon>Rhabditina</taxon>
        <taxon>Rhabditomorpha</taxon>
        <taxon>Strongyloidea</taxon>
        <taxon>Ancylostomatidae</taxon>
        <taxon>Ancylostomatinae</taxon>
        <taxon>Ancylostoma</taxon>
    </lineage>
</organism>
<feature type="domain" description="BTB" evidence="1">
    <location>
        <begin position="4"/>
        <end position="123"/>
    </location>
</feature>
<dbReference type="InterPro" id="IPR000210">
    <property type="entry name" value="BTB/POZ_dom"/>
</dbReference>
<keyword evidence="3" id="KW-1185">Reference proteome</keyword>
<accession>A0A016U8J0</accession>
<dbReference type="CDD" id="cd18186">
    <property type="entry name" value="BTB_POZ_ZBTB_KLHL-like"/>
    <property type="match status" value="1"/>
</dbReference>
<comment type="caution">
    <text evidence="2">The sequence shown here is derived from an EMBL/GenBank/DDBJ whole genome shotgun (WGS) entry which is preliminary data.</text>
</comment>
<protein>
    <recommendedName>
        <fullName evidence="1">BTB domain-containing protein</fullName>
    </recommendedName>
</protein>
<dbReference type="OrthoDB" id="5831021at2759"/>
<dbReference type="SUPFAM" id="SSF54695">
    <property type="entry name" value="POZ domain"/>
    <property type="match status" value="1"/>
</dbReference>
<name>A0A016U8J0_9BILA</name>
<dbReference type="Proteomes" id="UP000024635">
    <property type="component" value="Unassembled WGS sequence"/>
</dbReference>
<dbReference type="Gene3D" id="3.30.710.10">
    <property type="entry name" value="Potassium Channel Kv1.1, Chain A"/>
    <property type="match status" value="1"/>
</dbReference>
<proteinExistence type="predicted"/>
<dbReference type="Pfam" id="PF00651">
    <property type="entry name" value="BTB"/>
    <property type="match status" value="1"/>
</dbReference>
<gene>
    <name evidence="2" type="primary">Acey_s0050.g1932</name>
    <name evidence="2" type="ORF">Y032_0050g1932</name>
</gene>
<dbReference type="EMBL" id="JARK01001386">
    <property type="protein sequence ID" value="EYC11475.1"/>
    <property type="molecule type" value="Genomic_DNA"/>
</dbReference>
<evidence type="ECO:0000313" key="3">
    <source>
        <dbReference type="Proteomes" id="UP000024635"/>
    </source>
</evidence>
<dbReference type="InterPro" id="IPR011333">
    <property type="entry name" value="SKP1/BTB/POZ_sf"/>
</dbReference>
<evidence type="ECO:0000313" key="2">
    <source>
        <dbReference type="EMBL" id="EYC11475.1"/>
    </source>
</evidence>